<feature type="transmembrane region" description="Helical" evidence="3">
    <location>
        <begin position="153"/>
        <end position="174"/>
    </location>
</feature>
<proteinExistence type="predicted"/>
<dbReference type="Pfam" id="PF07766">
    <property type="entry name" value="LETM1_RBD"/>
    <property type="match status" value="1"/>
</dbReference>
<keyword evidence="3" id="KW-0472">Membrane</keyword>
<dbReference type="EMBL" id="KL648632">
    <property type="protein sequence ID" value="KEY67105.1"/>
    <property type="molecule type" value="Genomic_DNA"/>
</dbReference>
<dbReference type="AlphaFoldDB" id="A0A084AP76"/>
<keyword evidence="6" id="KW-1185">Reference proteome</keyword>
<evidence type="ECO:0000313" key="5">
    <source>
        <dbReference type="EMBL" id="KEY67105.1"/>
    </source>
</evidence>
<organism evidence="5 6">
    <name type="scientific">Stachybotrys chartarum (strain CBS 109288 / IBT 7711)</name>
    <name type="common">Toxic black mold</name>
    <name type="synonym">Stilbospora chartarum</name>
    <dbReference type="NCBI Taxonomy" id="1280523"/>
    <lineage>
        <taxon>Eukaryota</taxon>
        <taxon>Fungi</taxon>
        <taxon>Dikarya</taxon>
        <taxon>Ascomycota</taxon>
        <taxon>Pezizomycotina</taxon>
        <taxon>Sordariomycetes</taxon>
        <taxon>Hypocreomycetidae</taxon>
        <taxon>Hypocreales</taxon>
        <taxon>Stachybotryaceae</taxon>
        <taxon>Stachybotrys</taxon>
    </lineage>
</organism>
<protein>
    <recommendedName>
        <fullName evidence="4">Letm1 RBD domain-containing protein</fullName>
    </recommendedName>
</protein>
<keyword evidence="3" id="KW-0812">Transmembrane</keyword>
<evidence type="ECO:0000256" key="2">
    <source>
        <dbReference type="SAM" id="MobiDB-lite"/>
    </source>
</evidence>
<evidence type="ECO:0000313" key="6">
    <source>
        <dbReference type="Proteomes" id="UP000028045"/>
    </source>
</evidence>
<evidence type="ECO:0000256" key="1">
    <source>
        <dbReference type="PROSITE-ProRule" id="PRU01094"/>
    </source>
</evidence>
<dbReference type="GO" id="GO:0043022">
    <property type="term" value="F:ribosome binding"/>
    <property type="evidence" value="ECO:0007669"/>
    <property type="project" value="InterPro"/>
</dbReference>
<dbReference type="OrthoDB" id="73691at2759"/>
<gene>
    <name evidence="5" type="ORF">S7711_07080</name>
</gene>
<dbReference type="HOGENOM" id="CLU_048915_0_0_1"/>
<dbReference type="InterPro" id="IPR033122">
    <property type="entry name" value="LETM1-like_RBD"/>
</dbReference>
<dbReference type="Proteomes" id="UP000028045">
    <property type="component" value="Unassembled WGS sequence"/>
</dbReference>
<reference evidence="5 6" key="1">
    <citation type="journal article" date="2014" name="BMC Genomics">
        <title>Comparative genome sequencing reveals chemotype-specific gene clusters in the toxigenic black mold Stachybotrys.</title>
        <authorList>
            <person name="Semeiks J."/>
            <person name="Borek D."/>
            <person name="Otwinowski Z."/>
            <person name="Grishin N.V."/>
        </authorList>
    </citation>
    <scope>NUCLEOTIDE SEQUENCE [LARGE SCALE GENOMIC DNA]</scope>
    <source>
        <strain evidence="6">CBS 109288 / IBT 7711</strain>
    </source>
</reference>
<keyword evidence="1" id="KW-0496">Mitochondrion</keyword>
<keyword evidence="3" id="KW-1133">Transmembrane helix</keyword>
<feature type="compositionally biased region" description="Polar residues" evidence="2">
    <location>
        <begin position="53"/>
        <end position="63"/>
    </location>
</feature>
<dbReference type="PROSITE" id="PS51758">
    <property type="entry name" value="LETM1_RBD"/>
    <property type="match status" value="1"/>
</dbReference>
<evidence type="ECO:0000259" key="4">
    <source>
        <dbReference type="PROSITE" id="PS51758"/>
    </source>
</evidence>
<feature type="region of interest" description="Disordered" evidence="2">
    <location>
        <begin position="44"/>
        <end position="66"/>
    </location>
</feature>
<accession>A0A084AP76</accession>
<sequence>MRSVYPMKYCTCGQYQRLGLRLSSSSARVRRVPAISHPAQRRLVHDAPGGDKTPTNTVLNPPASTRPPPLVLPLRSAYEYAPQYYFQLGKSYLRFYKEGLKSVWANHKLLKEKLQRTPPDDRPSVFRPHKVPRSFSRADWVLFWRVRHDLLRLPLFGLMLIVIGEFTALVVLYVDGVVPYTCRIPRQIFKALERAEQRRKTAFEELEARYPHGVLSPQITQAVGRKHVLRSLDLPGTMWDRIGFYPPGMWQIKGNLRMAFLEGDDKNILEDGGPLGMEYEEVRTACAERGVDILGKSETELRSLLGDWLRLTAAEDITERRRRMAVLLLTRTTHWPQNRDFAVPEWVL</sequence>
<name>A0A084AP76_STACB</name>
<evidence type="ECO:0000256" key="3">
    <source>
        <dbReference type="SAM" id="Phobius"/>
    </source>
</evidence>
<feature type="domain" description="Letm1 RBD" evidence="4">
    <location>
        <begin position="149"/>
        <end position="348"/>
    </location>
</feature>